<evidence type="ECO:0000313" key="3">
    <source>
        <dbReference type="Proteomes" id="UP001214854"/>
    </source>
</evidence>
<dbReference type="EMBL" id="JAQQKX010000013">
    <property type="protein sequence ID" value="MDC7684591.1"/>
    <property type="molecule type" value="Genomic_DNA"/>
</dbReference>
<keyword evidence="3" id="KW-1185">Reference proteome</keyword>
<keyword evidence="1" id="KW-0732">Signal</keyword>
<feature type="chain" id="PRO_5046782704" evidence="1">
    <location>
        <begin position="25"/>
        <end position="351"/>
    </location>
</feature>
<gene>
    <name evidence="2" type="ORF">PQU92_15000</name>
</gene>
<name>A0ABT5HYS2_9CAUL</name>
<accession>A0ABT5HYS2</accession>
<reference evidence="2 3" key="1">
    <citation type="submission" date="2023-01" db="EMBL/GenBank/DDBJ databases">
        <title>Novel species of the genus Asticcacaulis isolated from rivers.</title>
        <authorList>
            <person name="Lu H."/>
        </authorList>
    </citation>
    <scope>NUCLEOTIDE SEQUENCE [LARGE SCALE GENOMIC DNA]</scope>
    <source>
        <strain evidence="2 3">BYS171W</strain>
    </source>
</reference>
<evidence type="ECO:0000256" key="1">
    <source>
        <dbReference type="SAM" id="SignalP"/>
    </source>
</evidence>
<organism evidence="2 3">
    <name type="scientific">Asticcacaulis aquaticus</name>
    <dbReference type="NCBI Taxonomy" id="2984212"/>
    <lineage>
        <taxon>Bacteria</taxon>
        <taxon>Pseudomonadati</taxon>
        <taxon>Pseudomonadota</taxon>
        <taxon>Alphaproteobacteria</taxon>
        <taxon>Caulobacterales</taxon>
        <taxon>Caulobacteraceae</taxon>
        <taxon>Asticcacaulis</taxon>
    </lineage>
</organism>
<feature type="signal peptide" evidence="1">
    <location>
        <begin position="1"/>
        <end position="24"/>
    </location>
</feature>
<proteinExistence type="predicted"/>
<evidence type="ECO:0000313" key="2">
    <source>
        <dbReference type="EMBL" id="MDC7684591.1"/>
    </source>
</evidence>
<dbReference type="Proteomes" id="UP001214854">
    <property type="component" value="Unassembled WGS sequence"/>
</dbReference>
<protein>
    <submittedName>
        <fullName evidence="2">Uncharacterized protein</fullName>
    </submittedName>
</protein>
<comment type="caution">
    <text evidence="2">The sequence shown here is derived from an EMBL/GenBank/DDBJ whole genome shotgun (WGS) entry which is preliminary data.</text>
</comment>
<dbReference type="RefSeq" id="WP_272749062.1">
    <property type="nucleotide sequence ID" value="NZ_JAQQKX010000013.1"/>
</dbReference>
<sequence>MTRAFVSRTAAALCLIAAPLAASAQTPQPRSDLTVAADIKPMISAQQMTRLKAVSSRYDQRIATAFKGKETLRQTMETDLRAIEAEAAPARRKALIQTYRSKHGAAYKQVLREGGVDLKVVSGEFSAIVPELDFEVVDGLNLRAVPRTDATRKKAAAKTSAPRPTTQVKALMGADYSIDKDLSCGAIAGSSVTTSGGYMRNSTWAAEAGGCENEGTFRHRFTTTANQTVRVEMTADLETEAYAVAILAEAIGRAHASLDVTSASGRSLSEIDGYDYEVPSVNCYAFAMFMWATSETCERQNVVLSVELKSPGTYVVRGHTVTRTIAGGVVTGTTAEARIKQLRTTITTEPK</sequence>